<feature type="transmembrane region" description="Helical" evidence="7">
    <location>
        <begin position="138"/>
        <end position="165"/>
    </location>
</feature>
<proteinExistence type="inferred from homology"/>
<evidence type="ECO:0000256" key="2">
    <source>
        <dbReference type="ARBA" id="ARBA00022448"/>
    </source>
</evidence>
<dbReference type="InterPro" id="IPR045621">
    <property type="entry name" value="BPD_transp_1_N"/>
</dbReference>
<accession>A0A174U8W8</accession>
<feature type="transmembrane region" description="Helical" evidence="7">
    <location>
        <begin position="9"/>
        <end position="27"/>
    </location>
</feature>
<dbReference type="AlphaFoldDB" id="A0A174U8W8"/>
<name>A0A174U8W8_9FIRM</name>
<feature type="transmembrane region" description="Helical" evidence="7">
    <location>
        <begin position="286"/>
        <end position="312"/>
    </location>
</feature>
<dbReference type="GO" id="GO:0005886">
    <property type="term" value="C:plasma membrane"/>
    <property type="evidence" value="ECO:0007669"/>
    <property type="project" value="UniProtKB-SubCell"/>
</dbReference>
<evidence type="ECO:0000256" key="1">
    <source>
        <dbReference type="ARBA" id="ARBA00004651"/>
    </source>
</evidence>
<dbReference type="PANTHER" id="PTHR43163:SF6">
    <property type="entry name" value="DIPEPTIDE TRANSPORT SYSTEM PERMEASE PROTEIN DPPB-RELATED"/>
    <property type="match status" value="1"/>
</dbReference>
<dbReference type="PROSITE" id="PS50928">
    <property type="entry name" value="ABC_TM1"/>
    <property type="match status" value="1"/>
</dbReference>
<dbReference type="EMBL" id="UAVW01000009">
    <property type="protein sequence ID" value="SQB10855.1"/>
    <property type="molecule type" value="Genomic_DNA"/>
</dbReference>
<feature type="transmembrane region" description="Helical" evidence="7">
    <location>
        <begin position="105"/>
        <end position="126"/>
    </location>
</feature>
<feature type="domain" description="ABC transmembrane type-1" evidence="8">
    <location>
        <begin position="99"/>
        <end position="305"/>
    </location>
</feature>
<evidence type="ECO:0000256" key="6">
    <source>
        <dbReference type="ARBA" id="ARBA00023136"/>
    </source>
</evidence>
<dbReference type="EMBL" id="CZAB01000104">
    <property type="protein sequence ID" value="CUQ17796.1"/>
    <property type="molecule type" value="Genomic_DNA"/>
</dbReference>
<evidence type="ECO:0000256" key="7">
    <source>
        <dbReference type="RuleBase" id="RU363032"/>
    </source>
</evidence>
<keyword evidence="5 7" id="KW-1133">Transmembrane helix</keyword>
<dbReference type="SUPFAM" id="SSF161098">
    <property type="entry name" value="MetI-like"/>
    <property type="match status" value="1"/>
</dbReference>
<keyword evidence="4 7" id="KW-0812">Transmembrane</keyword>
<comment type="similarity">
    <text evidence="7">Belongs to the binding-protein-dependent transport system permease family.</text>
</comment>
<feature type="transmembrane region" description="Helical" evidence="7">
    <location>
        <begin position="244"/>
        <end position="266"/>
    </location>
</feature>
<dbReference type="Pfam" id="PF00528">
    <property type="entry name" value="BPD_transp_1"/>
    <property type="match status" value="1"/>
</dbReference>
<dbReference type="Proteomes" id="UP000095512">
    <property type="component" value="Unassembled WGS sequence"/>
</dbReference>
<evidence type="ECO:0000313" key="9">
    <source>
        <dbReference type="EMBL" id="CUQ17796.1"/>
    </source>
</evidence>
<reference evidence="9 11" key="1">
    <citation type="submission" date="2015-09" db="EMBL/GenBank/DDBJ databases">
        <authorList>
            <consortium name="Pathogen Informatics"/>
        </authorList>
    </citation>
    <scope>NUCLEOTIDE SEQUENCE [LARGE SCALE GENOMIC DNA]</scope>
    <source>
        <strain evidence="9 11">2789STDY5834865</strain>
    </source>
</reference>
<dbReference type="InterPro" id="IPR035906">
    <property type="entry name" value="MetI-like_sf"/>
</dbReference>
<dbReference type="GO" id="GO:0055085">
    <property type="term" value="P:transmembrane transport"/>
    <property type="evidence" value="ECO:0007669"/>
    <property type="project" value="InterPro"/>
</dbReference>
<dbReference type="Gene3D" id="1.10.3720.10">
    <property type="entry name" value="MetI-like"/>
    <property type="match status" value="1"/>
</dbReference>
<evidence type="ECO:0000256" key="5">
    <source>
        <dbReference type="ARBA" id="ARBA00022989"/>
    </source>
</evidence>
<keyword evidence="12" id="KW-1185">Reference proteome</keyword>
<evidence type="ECO:0000313" key="10">
    <source>
        <dbReference type="EMBL" id="SQB10855.1"/>
    </source>
</evidence>
<protein>
    <submittedName>
        <fullName evidence="9">Binding-protein-dependent transport system inner membrane protein</fullName>
    </submittedName>
</protein>
<dbReference type="CDD" id="cd06261">
    <property type="entry name" value="TM_PBP2"/>
    <property type="match status" value="1"/>
</dbReference>
<feature type="transmembrane region" description="Helical" evidence="7">
    <location>
        <begin position="185"/>
        <end position="205"/>
    </location>
</feature>
<evidence type="ECO:0000256" key="4">
    <source>
        <dbReference type="ARBA" id="ARBA00022692"/>
    </source>
</evidence>
<organism evidence="9 11">
    <name type="scientific">Enterocloster clostridioformis</name>
    <dbReference type="NCBI Taxonomy" id="1531"/>
    <lineage>
        <taxon>Bacteria</taxon>
        <taxon>Bacillati</taxon>
        <taxon>Bacillota</taxon>
        <taxon>Clostridia</taxon>
        <taxon>Lachnospirales</taxon>
        <taxon>Lachnospiraceae</taxon>
        <taxon>Enterocloster</taxon>
    </lineage>
</organism>
<dbReference type="InterPro" id="IPR000515">
    <property type="entry name" value="MetI-like"/>
</dbReference>
<evidence type="ECO:0000256" key="3">
    <source>
        <dbReference type="ARBA" id="ARBA00022475"/>
    </source>
</evidence>
<dbReference type="Proteomes" id="UP000251853">
    <property type="component" value="Unassembled WGS sequence"/>
</dbReference>
<sequence>MLKYTVKKILGMIPMLLIITFIIYWLLDLTPGDPTSYLMDPESLARLTNEQMAALRAQYGLDDPFVIRYFKWLFRILQGDFGYSTSSGVPVIQIMAQRLPATLELAVAALLISTALGSILGVLGAIYKGSIGDNVLTVAGMIGVSIPQFFFGVCAILIFALNLGWLPVGGRTDTNAVTFLDRAKYMVLPALVLGVSMTAGVMRYARSSMLDTMNKDYIKTARSKGIPEWRVNLIHGFRVSLTPVIVLIGFRLPTLIAGSVVIETVFQWPGIGSAFNTAVRSQNYNLVMMLALLFVFMTLFASTFVDIMTAALDPRVKLNG</sequence>
<reference evidence="10 12" key="2">
    <citation type="submission" date="2018-06" db="EMBL/GenBank/DDBJ databases">
        <authorList>
            <consortium name="Pathogen Informatics"/>
            <person name="Doyle S."/>
        </authorList>
    </citation>
    <scope>NUCLEOTIDE SEQUENCE [LARGE SCALE GENOMIC DNA]</scope>
    <source>
        <strain evidence="10 12">NCTC11224</strain>
    </source>
</reference>
<evidence type="ECO:0000313" key="11">
    <source>
        <dbReference type="Proteomes" id="UP000095512"/>
    </source>
</evidence>
<evidence type="ECO:0000313" key="12">
    <source>
        <dbReference type="Proteomes" id="UP000251853"/>
    </source>
</evidence>
<dbReference type="Pfam" id="PF19300">
    <property type="entry name" value="BPD_transp_1_N"/>
    <property type="match status" value="1"/>
</dbReference>
<keyword evidence="2 7" id="KW-0813">Transport</keyword>
<evidence type="ECO:0000259" key="8">
    <source>
        <dbReference type="PROSITE" id="PS50928"/>
    </source>
</evidence>
<dbReference type="RefSeq" id="WP_022202427.1">
    <property type="nucleotide sequence ID" value="NZ_CATYWZ010000114.1"/>
</dbReference>
<keyword evidence="3" id="KW-1003">Cell membrane</keyword>
<comment type="subcellular location">
    <subcellularLocation>
        <location evidence="1 7">Cell membrane</location>
        <topology evidence="1 7">Multi-pass membrane protein</topology>
    </subcellularLocation>
</comment>
<keyword evidence="6 7" id="KW-0472">Membrane</keyword>
<dbReference type="PANTHER" id="PTHR43163">
    <property type="entry name" value="DIPEPTIDE TRANSPORT SYSTEM PERMEASE PROTEIN DPPB-RELATED"/>
    <property type="match status" value="1"/>
</dbReference>
<gene>
    <name evidence="9" type="primary">dppB_3</name>
    <name evidence="10" type="synonym">dppB_2</name>
    <name evidence="9" type="ORF">ERS852480_05068</name>
    <name evidence="10" type="ORF">NCTC11224_02195</name>
</gene>